<proteinExistence type="predicted"/>
<dbReference type="RefSeq" id="WP_133495117.1">
    <property type="nucleotide sequence ID" value="NZ_BMLU01000004.1"/>
</dbReference>
<organism evidence="1 2">
    <name type="scientific">Stakelama pacifica</name>
    <dbReference type="NCBI Taxonomy" id="517720"/>
    <lineage>
        <taxon>Bacteria</taxon>
        <taxon>Pseudomonadati</taxon>
        <taxon>Pseudomonadota</taxon>
        <taxon>Alphaproteobacteria</taxon>
        <taxon>Sphingomonadales</taxon>
        <taxon>Sphingomonadaceae</taxon>
        <taxon>Stakelama</taxon>
    </lineage>
</organism>
<dbReference type="OrthoDB" id="8457126at2"/>
<evidence type="ECO:0000313" key="1">
    <source>
        <dbReference type="EMBL" id="TDN83556.1"/>
    </source>
</evidence>
<dbReference type="Proteomes" id="UP000295493">
    <property type="component" value="Unassembled WGS sequence"/>
</dbReference>
<reference evidence="1 2" key="1">
    <citation type="submission" date="2019-03" db="EMBL/GenBank/DDBJ databases">
        <title>Genomic Encyclopedia of Type Strains, Phase IV (KMG-IV): sequencing the most valuable type-strain genomes for metagenomic binning, comparative biology and taxonomic classification.</title>
        <authorList>
            <person name="Goeker M."/>
        </authorList>
    </citation>
    <scope>NUCLEOTIDE SEQUENCE [LARGE SCALE GENOMIC DNA]</scope>
    <source>
        <strain evidence="1 2">DSM 25059</strain>
    </source>
</reference>
<protein>
    <submittedName>
        <fullName evidence="1">Uncharacterized protein</fullName>
    </submittedName>
</protein>
<dbReference type="AlphaFoldDB" id="A0A4R6FPG8"/>
<evidence type="ECO:0000313" key="2">
    <source>
        <dbReference type="Proteomes" id="UP000295493"/>
    </source>
</evidence>
<sequence length="708" mass="78544">MAVDVSPSQARAVAVFNPTAPAPGFLQPLLVGMGGDNRSFVQVVAAPGRLAGFAEVAWPDRDFIALNEEPVLQIGGEPLWGFLFPDEPPLVALWSTFRETMRTRVGDPKLAEKPLQLFDIVDTLDFDEFKPSIYVRAYRAYTEMGPTAANRWRDRSILEPALARILPALGLPSHRTTVVDGPTGRTSSTTPRLRARLTDGELLVFLEGAIGEAEQRGFQDAYDQLVAQYPDLFADGVRVIATHPPRRAGPPQIKAEGTTVVLVGRIREGQVSYDEWISQGVEVADESRFHPALRIRRVPKLTILLGAQPDWPQLVEAGIRMGEHAAVIVSLSTSAAPMLRDLEFQAQTNLPTITFFAPYATSTVRGRDPVAPIRPILEIVKREMEGAPFFDVHRLLKAQHNMLVREPISSNQTSIELACRLAARALKAGAVLGGAARLYSQGAVRRADHQSFAAALAHLFEIEESEPVHIEARRAALLLLVERIAQNEPSHYADSQRQGIMRLFELRGWRIGQDHGRAFDLEDDQRRFSVVIVDHARDVPAEDPEAAAPGLTRAPLLVIHVEARREQLLIGNRGQFFHAAIEDIALIEPGTLWVWKVLSRQLFEAAARPSQGALRLCASLIVEAVRQRRIQRSLSDIDWNHIQDLLTSSDCERFIRFVDRRTPRRTATLVIQIADKSGSDNQQIAVDLTIEDDGPVVQGTDFTELPFD</sequence>
<dbReference type="EMBL" id="SNWD01000004">
    <property type="protein sequence ID" value="TDN83556.1"/>
    <property type="molecule type" value="Genomic_DNA"/>
</dbReference>
<gene>
    <name evidence="1" type="ORF">EV664_10439</name>
</gene>
<keyword evidence="2" id="KW-1185">Reference proteome</keyword>
<name>A0A4R6FPG8_9SPHN</name>
<comment type="caution">
    <text evidence="1">The sequence shown here is derived from an EMBL/GenBank/DDBJ whole genome shotgun (WGS) entry which is preliminary data.</text>
</comment>
<accession>A0A4R6FPG8</accession>